<evidence type="ECO:0000313" key="2">
    <source>
        <dbReference type="Proteomes" id="UP001597474"/>
    </source>
</evidence>
<keyword evidence="2" id="KW-1185">Reference proteome</keyword>
<reference evidence="2" key="1">
    <citation type="journal article" date="2019" name="Int. J. Syst. Evol. Microbiol.">
        <title>The Global Catalogue of Microorganisms (GCM) 10K type strain sequencing project: providing services to taxonomists for standard genome sequencing and annotation.</title>
        <authorList>
            <consortium name="The Broad Institute Genomics Platform"/>
            <consortium name="The Broad Institute Genome Sequencing Center for Infectious Disease"/>
            <person name="Wu L."/>
            <person name="Ma J."/>
        </authorList>
    </citation>
    <scope>NUCLEOTIDE SEQUENCE [LARGE SCALE GENOMIC DNA]</scope>
    <source>
        <strain evidence="2">TISTR 2562</strain>
    </source>
</reference>
<accession>A0ABW5U477</accession>
<gene>
    <name evidence="1" type="ORF">ACFSUD_13555</name>
</gene>
<name>A0ABW5U477_9RHOB</name>
<organism evidence="1 2">
    <name type="scientific">Sulfitobacter aestuarii</name>
    <dbReference type="NCBI Taxonomy" id="2161676"/>
    <lineage>
        <taxon>Bacteria</taxon>
        <taxon>Pseudomonadati</taxon>
        <taxon>Pseudomonadota</taxon>
        <taxon>Alphaproteobacteria</taxon>
        <taxon>Rhodobacterales</taxon>
        <taxon>Roseobacteraceae</taxon>
        <taxon>Sulfitobacter</taxon>
    </lineage>
</organism>
<sequence length="248" mass="27113">MNRDQFHKHFKSPGPVVLPVIHVLDTQRTLANIRALVGAGAPGCFLINHDFEPERFLPIIRDARAQFPSLWIGVNFLAVTGREAFPRLGQLAAEGCVVDAYWADDACIDEHGKDREAEEIAAIRADSGWDGMYFGGTCFKKQREVDPAHYGAAAASARNYMDVVTTSGVATGQRADLGKIRTFREAIGDTALALASGITPQNAEEYSDVDCFMVATGINRPGNFYDIDPDRLHALMQISRKIGQGDSQ</sequence>
<dbReference type="Pfam" id="PF03437">
    <property type="entry name" value="BtpA"/>
    <property type="match status" value="1"/>
</dbReference>
<comment type="caution">
    <text evidence="1">The sequence shown here is derived from an EMBL/GenBank/DDBJ whole genome shotgun (WGS) entry which is preliminary data.</text>
</comment>
<dbReference type="RefSeq" id="WP_386375146.1">
    <property type="nucleotide sequence ID" value="NZ_JBHUMP010000012.1"/>
</dbReference>
<evidence type="ECO:0000313" key="1">
    <source>
        <dbReference type="EMBL" id="MFD2740608.1"/>
    </source>
</evidence>
<dbReference type="EMBL" id="JBHUMP010000012">
    <property type="protein sequence ID" value="MFD2740608.1"/>
    <property type="molecule type" value="Genomic_DNA"/>
</dbReference>
<dbReference type="Proteomes" id="UP001597474">
    <property type="component" value="Unassembled WGS sequence"/>
</dbReference>
<proteinExistence type="predicted"/>
<protein>
    <submittedName>
        <fullName evidence="1">BtpA/SgcQ family protein</fullName>
    </submittedName>
</protein>
<dbReference type="InterPro" id="IPR005137">
    <property type="entry name" value="BtpA"/>
</dbReference>
<dbReference type="SUPFAM" id="SSF51391">
    <property type="entry name" value="Thiamin phosphate synthase"/>
    <property type="match status" value="1"/>
</dbReference>
<dbReference type="InterPro" id="IPR036206">
    <property type="entry name" value="ThiamineP_synth_sf"/>
</dbReference>